<comment type="caution">
    <text evidence="5">The sequence shown here is derived from an EMBL/GenBank/DDBJ whole genome shotgun (WGS) entry which is preliminary data.</text>
</comment>
<evidence type="ECO:0000313" key="5">
    <source>
        <dbReference type="EMBL" id="TRY56417.1"/>
    </source>
</evidence>
<dbReference type="InterPro" id="IPR029021">
    <property type="entry name" value="Prot-tyrosine_phosphatase-like"/>
</dbReference>
<keyword evidence="3" id="KW-0904">Protein phosphatase</keyword>
<evidence type="ECO:0000256" key="3">
    <source>
        <dbReference type="ARBA" id="ARBA00022912"/>
    </source>
</evidence>
<evidence type="ECO:0000256" key="1">
    <source>
        <dbReference type="ARBA" id="ARBA00013064"/>
    </source>
</evidence>
<dbReference type="OrthoDB" id="19045at2759"/>
<dbReference type="EMBL" id="SRMA01027285">
    <property type="protein sequence ID" value="TRY56417.1"/>
    <property type="molecule type" value="Genomic_DNA"/>
</dbReference>
<dbReference type="Gene3D" id="3.90.190.10">
    <property type="entry name" value="Protein tyrosine phosphatase superfamily"/>
    <property type="match status" value="1"/>
</dbReference>
<dbReference type="Proteomes" id="UP000316079">
    <property type="component" value="Unassembled WGS sequence"/>
</dbReference>
<keyword evidence="2" id="KW-0378">Hydrolase</keyword>
<dbReference type="GO" id="GO:0004725">
    <property type="term" value="F:protein tyrosine phosphatase activity"/>
    <property type="evidence" value="ECO:0007669"/>
    <property type="project" value="UniProtKB-EC"/>
</dbReference>
<proteinExistence type="predicted"/>
<evidence type="ECO:0000313" key="6">
    <source>
        <dbReference type="Proteomes" id="UP000316079"/>
    </source>
</evidence>
<dbReference type="InterPro" id="IPR022778">
    <property type="entry name" value="CDKN3"/>
</dbReference>
<feature type="domain" description="CDKN3" evidence="4">
    <location>
        <begin position="33"/>
        <end position="165"/>
    </location>
</feature>
<protein>
    <recommendedName>
        <fullName evidence="1">protein-tyrosine-phosphatase</fullName>
        <ecNumber evidence="1">3.1.3.48</ecNumber>
    </recommendedName>
</protein>
<dbReference type="STRING" id="623744.A0A553MTB8"/>
<organism evidence="5 6">
    <name type="scientific">Danionella cerebrum</name>
    <dbReference type="NCBI Taxonomy" id="2873325"/>
    <lineage>
        <taxon>Eukaryota</taxon>
        <taxon>Metazoa</taxon>
        <taxon>Chordata</taxon>
        <taxon>Craniata</taxon>
        <taxon>Vertebrata</taxon>
        <taxon>Euteleostomi</taxon>
        <taxon>Actinopterygii</taxon>
        <taxon>Neopterygii</taxon>
        <taxon>Teleostei</taxon>
        <taxon>Ostariophysi</taxon>
        <taxon>Cypriniformes</taxon>
        <taxon>Danionidae</taxon>
        <taxon>Danioninae</taxon>
        <taxon>Danionella</taxon>
    </lineage>
</organism>
<name>A0A553MTB8_9TELE</name>
<evidence type="ECO:0000259" key="4">
    <source>
        <dbReference type="Pfam" id="PF05706"/>
    </source>
</evidence>
<accession>A0A553MTB8</accession>
<evidence type="ECO:0000256" key="2">
    <source>
        <dbReference type="ARBA" id="ARBA00022801"/>
    </source>
</evidence>
<dbReference type="AlphaFoldDB" id="A0A553MTB8"/>
<dbReference type="Pfam" id="PF05706">
    <property type="entry name" value="CDKN3"/>
    <property type="match status" value="1"/>
</dbReference>
<dbReference type="SUPFAM" id="SSF52799">
    <property type="entry name" value="(Phosphotyrosine protein) phosphatases II"/>
    <property type="match status" value="1"/>
</dbReference>
<keyword evidence="6" id="KW-1185">Reference proteome</keyword>
<sequence length="182" mass="20924">MHSSFVVLSRSVEEQRYLMSQDSMLCLLLNRDMRTGEFDSSEEEDSGEEDAPFQISWLSLSVVQCSQSVGICPLPGCRFKNIKRNLQKDVAEMCDQGVQDVFVFCTRGELVRYRVPYLLEVYSQRGLRVHHLPFLDGSAPELPHCSRILEELQECLQGQRRTVIQYDNVFQPVCHEIFSGVL</sequence>
<dbReference type="EC" id="3.1.3.48" evidence="1"/>
<reference evidence="5 6" key="1">
    <citation type="journal article" date="2019" name="Sci. Data">
        <title>Hybrid genome assembly and annotation of Danionella translucida.</title>
        <authorList>
            <person name="Kadobianskyi M."/>
            <person name="Schulze L."/>
            <person name="Schuelke M."/>
            <person name="Judkewitz B."/>
        </authorList>
    </citation>
    <scope>NUCLEOTIDE SEQUENCE [LARGE SCALE GENOMIC DNA]</scope>
    <source>
        <strain evidence="5 6">Bolton</strain>
    </source>
</reference>
<gene>
    <name evidence="5" type="ORF">DNTS_025697</name>
</gene>